<evidence type="ECO:0000256" key="2">
    <source>
        <dbReference type="ARBA" id="ARBA00022771"/>
    </source>
</evidence>
<organism evidence="6 7">
    <name type="scientific">Coprinellus micaceus</name>
    <name type="common">Glistening ink-cap mushroom</name>
    <name type="synonym">Coprinus micaceus</name>
    <dbReference type="NCBI Taxonomy" id="71717"/>
    <lineage>
        <taxon>Eukaryota</taxon>
        <taxon>Fungi</taxon>
        <taxon>Dikarya</taxon>
        <taxon>Basidiomycota</taxon>
        <taxon>Agaricomycotina</taxon>
        <taxon>Agaricomycetes</taxon>
        <taxon>Agaricomycetidae</taxon>
        <taxon>Agaricales</taxon>
        <taxon>Agaricineae</taxon>
        <taxon>Psathyrellaceae</taxon>
        <taxon>Coprinellus</taxon>
    </lineage>
</organism>
<comment type="caution">
    <text evidence="6">The sequence shown here is derived from an EMBL/GenBank/DDBJ whole genome shotgun (WGS) entry which is preliminary data.</text>
</comment>
<reference evidence="6 7" key="1">
    <citation type="journal article" date="2019" name="Nat. Ecol. Evol.">
        <title>Megaphylogeny resolves global patterns of mushroom evolution.</title>
        <authorList>
            <person name="Varga T."/>
            <person name="Krizsan K."/>
            <person name="Foldi C."/>
            <person name="Dima B."/>
            <person name="Sanchez-Garcia M."/>
            <person name="Sanchez-Ramirez S."/>
            <person name="Szollosi G.J."/>
            <person name="Szarkandi J.G."/>
            <person name="Papp V."/>
            <person name="Albert L."/>
            <person name="Andreopoulos W."/>
            <person name="Angelini C."/>
            <person name="Antonin V."/>
            <person name="Barry K.W."/>
            <person name="Bougher N.L."/>
            <person name="Buchanan P."/>
            <person name="Buyck B."/>
            <person name="Bense V."/>
            <person name="Catcheside P."/>
            <person name="Chovatia M."/>
            <person name="Cooper J."/>
            <person name="Damon W."/>
            <person name="Desjardin D."/>
            <person name="Finy P."/>
            <person name="Geml J."/>
            <person name="Haridas S."/>
            <person name="Hughes K."/>
            <person name="Justo A."/>
            <person name="Karasinski D."/>
            <person name="Kautmanova I."/>
            <person name="Kiss B."/>
            <person name="Kocsube S."/>
            <person name="Kotiranta H."/>
            <person name="LaButti K.M."/>
            <person name="Lechner B.E."/>
            <person name="Liimatainen K."/>
            <person name="Lipzen A."/>
            <person name="Lukacs Z."/>
            <person name="Mihaltcheva S."/>
            <person name="Morgado L.N."/>
            <person name="Niskanen T."/>
            <person name="Noordeloos M.E."/>
            <person name="Ohm R.A."/>
            <person name="Ortiz-Santana B."/>
            <person name="Ovrebo C."/>
            <person name="Racz N."/>
            <person name="Riley R."/>
            <person name="Savchenko A."/>
            <person name="Shiryaev A."/>
            <person name="Soop K."/>
            <person name="Spirin V."/>
            <person name="Szebenyi C."/>
            <person name="Tomsovsky M."/>
            <person name="Tulloss R.E."/>
            <person name="Uehling J."/>
            <person name="Grigoriev I.V."/>
            <person name="Vagvolgyi C."/>
            <person name="Papp T."/>
            <person name="Martin F.M."/>
            <person name="Miettinen O."/>
            <person name="Hibbett D.S."/>
            <person name="Nagy L.G."/>
        </authorList>
    </citation>
    <scope>NUCLEOTIDE SEQUENCE [LARGE SCALE GENOMIC DNA]</scope>
    <source>
        <strain evidence="6 7">FP101781</strain>
    </source>
</reference>
<dbReference type="Gene3D" id="6.10.140.2220">
    <property type="match status" value="1"/>
</dbReference>
<evidence type="ECO:0000256" key="4">
    <source>
        <dbReference type="PROSITE-ProRule" id="PRU00134"/>
    </source>
</evidence>
<keyword evidence="2 4" id="KW-0863">Zinc-finger</keyword>
<sequence>MSRSKPIHPDLLSMARRGDIAGIETIKLIILATPRSVTAEVVDVLFENMTMCPVPPLSDLKRETLKMYKGTLTAIPPALCISLFWSIVTTKACMKPGVKTAVVANILEHDGAFCRWIQFSMRSGLPSLPGEELGNSFGTNQKRFPLQAQLLIKLLALDESLCEALLSSDPFIDLFLELWCGEASLNENGIMRVIDLSTEHECPIISLAHTFVQTDASLEVFLSRCSGKTLRQEFLQCLLDRVIRGDTGSNIHTMGWALSLLKLVELADRLWTSSSAYRQAFHKTLFLPHFCRAWRTVTSFFAQDLEGCAKIRFMLCLPTMIRMLSMAIADPARHLHKNWRILGGGGFLESFFQSIFTLEDRVWDAVWPGVIQNLATLLAYPALVHPTCFGDITIIEVKISSPMNVAYWNVFARAWSRAKAASEALVERPPENVCDNPSCDGTAATPKAQLKQCGGCSSVIYCSVRCQEVDWQNWHQKECPHAARVYIDRQHKGMIYDSRTRGSHAALLEVAYAEEARHQYADHSVLPLFSFGWLTDDSGGAHDHLLSSVETYWGRHGTSPASFPQEYLRPRYESLVAEYVAGNYPSGWRLVEGNFPPYGDEKAIYVTALLKPAGSGYRTICCIARFKY</sequence>
<keyword evidence="7" id="KW-1185">Reference proteome</keyword>
<dbReference type="Pfam" id="PF01753">
    <property type="entry name" value="zf-MYND"/>
    <property type="match status" value="1"/>
</dbReference>
<dbReference type="PROSITE" id="PS50865">
    <property type="entry name" value="ZF_MYND_2"/>
    <property type="match status" value="1"/>
</dbReference>
<evidence type="ECO:0000256" key="3">
    <source>
        <dbReference type="ARBA" id="ARBA00022833"/>
    </source>
</evidence>
<dbReference type="InterPro" id="IPR002893">
    <property type="entry name" value="Znf_MYND"/>
</dbReference>
<dbReference type="SUPFAM" id="SSF144232">
    <property type="entry name" value="HIT/MYND zinc finger-like"/>
    <property type="match status" value="1"/>
</dbReference>
<protein>
    <recommendedName>
        <fullName evidence="5">MYND-type domain-containing protein</fullName>
    </recommendedName>
</protein>
<accession>A0A4Y7SIU9</accession>
<name>A0A4Y7SIU9_COPMI</name>
<dbReference type="GO" id="GO:0008270">
    <property type="term" value="F:zinc ion binding"/>
    <property type="evidence" value="ECO:0007669"/>
    <property type="project" value="UniProtKB-KW"/>
</dbReference>
<dbReference type="OrthoDB" id="3064659at2759"/>
<dbReference type="AlphaFoldDB" id="A0A4Y7SIU9"/>
<keyword evidence="3" id="KW-0862">Zinc</keyword>
<evidence type="ECO:0000259" key="5">
    <source>
        <dbReference type="PROSITE" id="PS50865"/>
    </source>
</evidence>
<keyword evidence="1" id="KW-0479">Metal-binding</keyword>
<dbReference type="EMBL" id="QPFP01000105">
    <property type="protein sequence ID" value="TEB21681.1"/>
    <property type="molecule type" value="Genomic_DNA"/>
</dbReference>
<gene>
    <name evidence="6" type="ORF">FA13DRAFT_1741725</name>
</gene>
<evidence type="ECO:0000313" key="6">
    <source>
        <dbReference type="EMBL" id="TEB21681.1"/>
    </source>
</evidence>
<evidence type="ECO:0000313" key="7">
    <source>
        <dbReference type="Proteomes" id="UP000298030"/>
    </source>
</evidence>
<feature type="domain" description="MYND-type" evidence="5">
    <location>
        <begin position="436"/>
        <end position="479"/>
    </location>
</feature>
<dbReference type="Proteomes" id="UP000298030">
    <property type="component" value="Unassembled WGS sequence"/>
</dbReference>
<proteinExistence type="predicted"/>
<evidence type="ECO:0000256" key="1">
    <source>
        <dbReference type="ARBA" id="ARBA00022723"/>
    </source>
</evidence>